<dbReference type="EMBL" id="BJTZ01000002">
    <property type="protein sequence ID" value="GEK12396.1"/>
    <property type="molecule type" value="Genomic_DNA"/>
</dbReference>
<proteinExistence type="predicted"/>
<evidence type="ECO:0000313" key="1">
    <source>
        <dbReference type="EMBL" id="GEK12396.1"/>
    </source>
</evidence>
<protein>
    <submittedName>
        <fullName evidence="1">Uncharacterized protein</fullName>
    </submittedName>
</protein>
<evidence type="ECO:0000313" key="2">
    <source>
        <dbReference type="Proteomes" id="UP000321787"/>
    </source>
</evidence>
<accession>A0A510UCX7</accession>
<reference evidence="1 2" key="1">
    <citation type="submission" date="2019-07" db="EMBL/GenBank/DDBJ databases">
        <title>Whole genome shotgun sequence of Aliivibrio fischeri NBRC 101058.</title>
        <authorList>
            <person name="Hosoyama A."/>
            <person name="Uohara A."/>
            <person name="Ohji S."/>
            <person name="Ichikawa N."/>
        </authorList>
    </citation>
    <scope>NUCLEOTIDE SEQUENCE [LARGE SCALE GENOMIC DNA]</scope>
    <source>
        <strain evidence="1 2">NBRC 101058</strain>
    </source>
</reference>
<dbReference type="AlphaFoldDB" id="A0A510UCX7"/>
<gene>
    <name evidence="1" type="ORF">AFI02nite_04320</name>
</gene>
<organism evidence="1 2">
    <name type="scientific">Aliivibrio fischeri</name>
    <name type="common">Vibrio fischeri</name>
    <dbReference type="NCBI Taxonomy" id="668"/>
    <lineage>
        <taxon>Bacteria</taxon>
        <taxon>Pseudomonadati</taxon>
        <taxon>Pseudomonadota</taxon>
        <taxon>Gammaproteobacteria</taxon>
        <taxon>Vibrionales</taxon>
        <taxon>Vibrionaceae</taxon>
        <taxon>Aliivibrio</taxon>
    </lineage>
</organism>
<comment type="caution">
    <text evidence="1">The sequence shown here is derived from an EMBL/GenBank/DDBJ whole genome shotgun (WGS) entry which is preliminary data.</text>
</comment>
<dbReference type="Proteomes" id="UP000321787">
    <property type="component" value="Unassembled WGS sequence"/>
</dbReference>
<name>A0A510UCX7_ALIFS</name>
<sequence length="87" mass="9945">MKFMYLINTVKLARMKTIIKDERQIKLQQAALNVIPDKTHLRLINAHYSCGECYAAWFGPPVCISCGKKTFVIASNLYSEQGIFDVF</sequence>